<evidence type="ECO:0000256" key="1">
    <source>
        <dbReference type="ARBA" id="ARBA00022538"/>
    </source>
</evidence>
<dbReference type="InterPro" id="IPR003148">
    <property type="entry name" value="RCK_N"/>
</dbReference>
<accession>A0A1D3TQ59</accession>
<gene>
    <name evidence="4" type="ORF">SAMN05421730_100289</name>
</gene>
<dbReference type="InterPro" id="IPR050721">
    <property type="entry name" value="Trk_Ktr_HKT_K-transport"/>
</dbReference>
<evidence type="ECO:0000313" key="4">
    <source>
        <dbReference type="EMBL" id="SCP95652.1"/>
    </source>
</evidence>
<keyword evidence="1" id="KW-0813">Transport</keyword>
<dbReference type="PROSITE" id="PS51201">
    <property type="entry name" value="RCK_N"/>
    <property type="match status" value="1"/>
</dbReference>
<reference evidence="4 5" key="1">
    <citation type="submission" date="2016-09" db="EMBL/GenBank/DDBJ databases">
        <authorList>
            <person name="Capua I."/>
            <person name="De Benedictis P."/>
            <person name="Joannis T."/>
            <person name="Lombin L.H."/>
            <person name="Cattoli G."/>
        </authorList>
    </citation>
    <scope>NUCLEOTIDE SEQUENCE [LARGE SCALE GENOMIC DNA]</scope>
    <source>
        <strain evidence="4 5">GluBS11</strain>
    </source>
</reference>
<feature type="domain" description="RCK N-terminal" evidence="3">
    <location>
        <begin position="1"/>
        <end position="120"/>
    </location>
</feature>
<dbReference type="GO" id="GO:0005886">
    <property type="term" value="C:plasma membrane"/>
    <property type="evidence" value="ECO:0007669"/>
    <property type="project" value="InterPro"/>
</dbReference>
<dbReference type="RefSeq" id="WP_091230170.1">
    <property type="nucleotide sequence ID" value="NZ_FMKA01000002.1"/>
</dbReference>
<dbReference type="STRING" id="1619234.SAMN05421730_100289"/>
<keyword evidence="5" id="KW-1185">Reference proteome</keyword>
<dbReference type="OrthoDB" id="9775180at2"/>
<dbReference type="SUPFAM" id="SSF116726">
    <property type="entry name" value="TrkA C-terminal domain-like"/>
    <property type="match status" value="1"/>
</dbReference>
<dbReference type="InterPro" id="IPR036291">
    <property type="entry name" value="NAD(P)-bd_dom_sf"/>
</dbReference>
<protein>
    <submittedName>
        <fullName evidence="4">Trk system potassium uptake protein TrkA</fullName>
    </submittedName>
</protein>
<dbReference type="Gene3D" id="3.40.50.720">
    <property type="entry name" value="NAD(P)-binding Rossmann-like Domain"/>
    <property type="match status" value="1"/>
</dbReference>
<dbReference type="AlphaFoldDB" id="A0A1D3TQ59"/>
<organism evidence="4 5">
    <name type="scientific">Anaerobium acetethylicum</name>
    <dbReference type="NCBI Taxonomy" id="1619234"/>
    <lineage>
        <taxon>Bacteria</taxon>
        <taxon>Bacillati</taxon>
        <taxon>Bacillota</taxon>
        <taxon>Clostridia</taxon>
        <taxon>Lachnospirales</taxon>
        <taxon>Lachnospiraceae</taxon>
        <taxon>Anaerobium</taxon>
    </lineage>
</organism>
<evidence type="ECO:0000259" key="3">
    <source>
        <dbReference type="PROSITE" id="PS51201"/>
    </source>
</evidence>
<evidence type="ECO:0000313" key="5">
    <source>
        <dbReference type="Proteomes" id="UP000199315"/>
    </source>
</evidence>
<dbReference type="InterPro" id="IPR036721">
    <property type="entry name" value="RCK_C_sf"/>
</dbReference>
<dbReference type="Proteomes" id="UP000199315">
    <property type="component" value="Unassembled WGS sequence"/>
</dbReference>
<dbReference type="Gene3D" id="3.30.70.1450">
    <property type="entry name" value="Regulator of K+ conductance, C-terminal domain"/>
    <property type="match status" value="1"/>
</dbReference>
<dbReference type="EMBL" id="FMKA01000002">
    <property type="protein sequence ID" value="SCP95652.1"/>
    <property type="molecule type" value="Genomic_DNA"/>
</dbReference>
<keyword evidence="2" id="KW-0630">Potassium</keyword>
<sequence>MYIIIIGCGRLGSNLAKGLADDGNDICIIDRDADKLNALGSGFNGQRIKGIEFDRDILMEAGVQDADAVLAVTPDDNINITISLIVDKIFKVNNVISRVNDPGKKTIYNQLGINTIDPIQYELEILKNKLLIENMEVLSSLDNNYEIIELLVYKEKHLSVMEIEERYKCIISAIVKEGRMGLPQKNEIVRHGDRIVCTVQKKDKGRLINSFGKEILI</sequence>
<keyword evidence="1" id="KW-0406">Ion transport</keyword>
<keyword evidence="1" id="KW-0633">Potassium transport</keyword>
<evidence type="ECO:0000256" key="2">
    <source>
        <dbReference type="ARBA" id="ARBA00022958"/>
    </source>
</evidence>
<dbReference type="InterPro" id="IPR006036">
    <property type="entry name" value="K_uptake_TrkA"/>
</dbReference>
<proteinExistence type="predicted"/>
<name>A0A1D3TQ59_9FIRM</name>
<dbReference type="PRINTS" id="PR00335">
    <property type="entry name" value="KUPTAKETRKA"/>
</dbReference>
<dbReference type="PANTHER" id="PTHR43833">
    <property type="entry name" value="POTASSIUM CHANNEL PROTEIN 2-RELATED-RELATED"/>
    <property type="match status" value="1"/>
</dbReference>
<dbReference type="SUPFAM" id="SSF51735">
    <property type="entry name" value="NAD(P)-binding Rossmann-fold domains"/>
    <property type="match status" value="1"/>
</dbReference>
<dbReference type="GO" id="GO:0015079">
    <property type="term" value="F:potassium ion transmembrane transporter activity"/>
    <property type="evidence" value="ECO:0007669"/>
    <property type="project" value="InterPro"/>
</dbReference>
<dbReference type="Pfam" id="PF02254">
    <property type="entry name" value="TrkA_N"/>
    <property type="match status" value="1"/>
</dbReference>